<evidence type="ECO:0000256" key="1">
    <source>
        <dbReference type="ARBA" id="ARBA00009570"/>
    </source>
</evidence>
<dbReference type="Pfam" id="PF00866">
    <property type="entry name" value="Ring_hydroxyl_B"/>
    <property type="match status" value="1"/>
</dbReference>
<dbReference type="InterPro" id="IPR000391">
    <property type="entry name" value="Rng_hydr_dOase-bsu"/>
</dbReference>
<dbReference type="RefSeq" id="WP_222596448.1">
    <property type="nucleotide sequence ID" value="NZ_BJVJ01000125.1"/>
</dbReference>
<dbReference type="Gene3D" id="3.10.450.50">
    <property type="match status" value="1"/>
</dbReference>
<dbReference type="EMBL" id="BJVJ01000125">
    <property type="protein sequence ID" value="GEL26936.1"/>
    <property type="molecule type" value="Genomic_DNA"/>
</dbReference>
<evidence type="ECO:0000313" key="4">
    <source>
        <dbReference type="Proteomes" id="UP000321685"/>
    </source>
</evidence>
<proteinExistence type="inferred from homology"/>
<dbReference type="AlphaFoldDB" id="A0A511DQ20"/>
<dbReference type="InterPro" id="IPR032710">
    <property type="entry name" value="NTF2-like_dom_sf"/>
</dbReference>
<accession>A0A511DQ20</accession>
<name>A0A511DQ20_9PSEU</name>
<evidence type="ECO:0008006" key="5">
    <source>
        <dbReference type="Google" id="ProtNLM"/>
    </source>
</evidence>
<sequence>MATIEPSAKLAPLADHQTHSDVERFLVLEAELLDNLRLQEWSELLTDDFTYEVPVGVTWDNPDRIPYSSDFFFVEEDRHSLDLWLDRMSPDNREYAWGENPSQRLRHFITNVRARWKENGAELDVRSNLLFSFTRLTNPSVLVTGERNDLLRRNETGSWKLARRVVYLDQTVQDLQHMHLIF</sequence>
<evidence type="ECO:0000313" key="3">
    <source>
        <dbReference type="EMBL" id="GEL26936.1"/>
    </source>
</evidence>
<comment type="similarity">
    <text evidence="1">Belongs to the bacterial ring-hydroxylating dioxygenase beta subunit family.</text>
</comment>
<reference evidence="3 4" key="1">
    <citation type="submission" date="2019-07" db="EMBL/GenBank/DDBJ databases">
        <title>Whole genome shotgun sequence of Pseudonocardia sulfidoxydans NBRC 16205.</title>
        <authorList>
            <person name="Hosoyama A."/>
            <person name="Uohara A."/>
            <person name="Ohji S."/>
            <person name="Ichikawa N."/>
        </authorList>
    </citation>
    <scope>NUCLEOTIDE SEQUENCE [LARGE SCALE GENOMIC DNA]</scope>
    <source>
        <strain evidence="3 4">NBRC 16205</strain>
    </source>
</reference>
<dbReference type="GO" id="GO:0016491">
    <property type="term" value="F:oxidoreductase activity"/>
    <property type="evidence" value="ECO:0007669"/>
    <property type="project" value="UniProtKB-KW"/>
</dbReference>
<organism evidence="3 4">
    <name type="scientific">Pseudonocardia sulfidoxydans NBRC 16205</name>
    <dbReference type="NCBI Taxonomy" id="1223511"/>
    <lineage>
        <taxon>Bacteria</taxon>
        <taxon>Bacillati</taxon>
        <taxon>Actinomycetota</taxon>
        <taxon>Actinomycetes</taxon>
        <taxon>Pseudonocardiales</taxon>
        <taxon>Pseudonocardiaceae</taxon>
        <taxon>Pseudonocardia</taxon>
    </lineage>
</organism>
<keyword evidence="4" id="KW-1185">Reference proteome</keyword>
<dbReference type="Proteomes" id="UP000321685">
    <property type="component" value="Unassembled WGS sequence"/>
</dbReference>
<comment type="caution">
    <text evidence="3">The sequence shown here is derived from an EMBL/GenBank/DDBJ whole genome shotgun (WGS) entry which is preliminary data.</text>
</comment>
<gene>
    <name evidence="3" type="ORF">PSU4_58900</name>
</gene>
<dbReference type="SUPFAM" id="SSF54427">
    <property type="entry name" value="NTF2-like"/>
    <property type="match status" value="1"/>
</dbReference>
<dbReference type="PANTHER" id="PTHR41534:SF2">
    <property type="entry name" value="3-PHENYLPROPIONATE_CINNAMIC ACID DIOXYGENASE SUBUNIT BETA"/>
    <property type="match status" value="1"/>
</dbReference>
<protein>
    <recommendedName>
        <fullName evidence="5">Aromatic-ring-hydroxylating dioxygenase subunit beta</fullName>
    </recommendedName>
</protein>
<dbReference type="GO" id="GO:0019380">
    <property type="term" value="P:3-phenylpropionate catabolic process"/>
    <property type="evidence" value="ECO:0007669"/>
    <property type="project" value="TreeGrafter"/>
</dbReference>
<dbReference type="PANTHER" id="PTHR41534">
    <property type="entry name" value="BLR3401 PROTEIN"/>
    <property type="match status" value="1"/>
</dbReference>
<keyword evidence="2" id="KW-0560">Oxidoreductase</keyword>
<evidence type="ECO:0000256" key="2">
    <source>
        <dbReference type="ARBA" id="ARBA00023002"/>
    </source>
</evidence>